<dbReference type="PROSITE" id="PS50944">
    <property type="entry name" value="HTH_DTXR"/>
    <property type="match status" value="1"/>
</dbReference>
<dbReference type="InterPro" id="IPR050536">
    <property type="entry name" value="DtxR_MntR_Metal-Reg"/>
</dbReference>
<keyword evidence="7" id="KW-1185">Reference proteome</keyword>
<name>A0ABY7AI35_9FIRM</name>
<dbReference type="InterPro" id="IPR001367">
    <property type="entry name" value="Fe_dep_repressor"/>
</dbReference>
<dbReference type="Proteomes" id="UP001163115">
    <property type="component" value="Chromosome"/>
</dbReference>
<gene>
    <name evidence="6" type="ORF">OW255_06735</name>
</gene>
<evidence type="ECO:0000256" key="4">
    <source>
        <dbReference type="ARBA" id="ARBA00023163"/>
    </source>
</evidence>
<dbReference type="PANTHER" id="PTHR33238:SF7">
    <property type="entry name" value="IRON-DEPENDENT TRANSCRIPTIONAL REGULATOR"/>
    <property type="match status" value="1"/>
</dbReference>
<dbReference type="InterPro" id="IPR022689">
    <property type="entry name" value="Iron_dep_repressor"/>
</dbReference>
<dbReference type="InterPro" id="IPR036390">
    <property type="entry name" value="WH_DNA-bd_sf"/>
</dbReference>
<sequence length="137" mass="15526">MKQNKSHHLEKKLSPSREDYLKAIYKLSKKSKLVRSIDIAVYLGVTKPSVHSAVTELQEEGLVIKPLGGEIQLTEEGRKQGEIITNKYQIIRQFLITCCHVDELIASADACKMEHVISNDAIFAIKKYLRIEQGEAF</sequence>
<keyword evidence="3" id="KW-0238">DNA-binding</keyword>
<dbReference type="InterPro" id="IPR036421">
    <property type="entry name" value="Fe_dep_repressor_sf"/>
</dbReference>
<dbReference type="Pfam" id="PF01325">
    <property type="entry name" value="Fe_dep_repress"/>
    <property type="match status" value="1"/>
</dbReference>
<evidence type="ECO:0000259" key="5">
    <source>
        <dbReference type="PROSITE" id="PS50944"/>
    </source>
</evidence>
<dbReference type="SUPFAM" id="SSF47979">
    <property type="entry name" value="Iron-dependent repressor protein, dimerization domain"/>
    <property type="match status" value="1"/>
</dbReference>
<accession>A0ABY7AI35</accession>
<evidence type="ECO:0000256" key="3">
    <source>
        <dbReference type="ARBA" id="ARBA00023125"/>
    </source>
</evidence>
<dbReference type="Gene3D" id="1.10.60.10">
    <property type="entry name" value="Iron dependent repressor, metal binding and dimerisation domain"/>
    <property type="match status" value="1"/>
</dbReference>
<dbReference type="SUPFAM" id="SSF46785">
    <property type="entry name" value="Winged helix' DNA-binding domain"/>
    <property type="match status" value="1"/>
</dbReference>
<dbReference type="PANTHER" id="PTHR33238">
    <property type="entry name" value="IRON (METAL) DEPENDENT REPRESSOR, DTXR FAMILY"/>
    <property type="match status" value="1"/>
</dbReference>
<evidence type="ECO:0000256" key="2">
    <source>
        <dbReference type="ARBA" id="ARBA00023015"/>
    </source>
</evidence>
<reference evidence="6" key="1">
    <citation type="submission" date="2022-11" db="EMBL/GenBank/DDBJ databases">
        <title>Lacrimispora xylanolytica sy1, complete genome.</title>
        <authorList>
            <person name="Choi S."/>
        </authorList>
    </citation>
    <scope>NUCLEOTIDE SEQUENCE</scope>
    <source>
        <strain evidence="6">Sy1</strain>
    </source>
</reference>
<dbReference type="Pfam" id="PF02742">
    <property type="entry name" value="Fe_dep_repr_C"/>
    <property type="match status" value="1"/>
</dbReference>
<keyword evidence="4" id="KW-0804">Transcription</keyword>
<comment type="similarity">
    <text evidence="1">Belongs to the DtxR/MntR family.</text>
</comment>
<dbReference type="Gene3D" id="1.10.10.10">
    <property type="entry name" value="Winged helix-like DNA-binding domain superfamily/Winged helix DNA-binding domain"/>
    <property type="match status" value="1"/>
</dbReference>
<dbReference type="SMART" id="SM00529">
    <property type="entry name" value="HTH_DTXR"/>
    <property type="match status" value="1"/>
</dbReference>
<evidence type="ECO:0000313" key="6">
    <source>
        <dbReference type="EMBL" id="WAJ25197.1"/>
    </source>
</evidence>
<dbReference type="InterPro" id="IPR036388">
    <property type="entry name" value="WH-like_DNA-bd_sf"/>
</dbReference>
<keyword evidence="2" id="KW-0805">Transcription regulation</keyword>
<evidence type="ECO:0000313" key="7">
    <source>
        <dbReference type="Proteomes" id="UP001163115"/>
    </source>
</evidence>
<protein>
    <submittedName>
        <fullName evidence="6">Metal-dependent transcriptional regulator</fullName>
    </submittedName>
</protein>
<dbReference type="RefSeq" id="WP_268116087.1">
    <property type="nucleotide sequence ID" value="NZ_CP113524.1"/>
</dbReference>
<proteinExistence type="inferred from homology"/>
<feature type="domain" description="HTH dtxR-type" evidence="5">
    <location>
        <begin position="13"/>
        <end position="74"/>
    </location>
</feature>
<dbReference type="InterPro" id="IPR022687">
    <property type="entry name" value="HTH_DTXR"/>
</dbReference>
<organism evidence="6 7">
    <name type="scientific">Lacrimispora xylanolytica</name>
    <dbReference type="NCBI Taxonomy" id="29375"/>
    <lineage>
        <taxon>Bacteria</taxon>
        <taxon>Bacillati</taxon>
        <taxon>Bacillota</taxon>
        <taxon>Clostridia</taxon>
        <taxon>Lachnospirales</taxon>
        <taxon>Lachnospiraceae</taxon>
        <taxon>Lacrimispora</taxon>
    </lineage>
</organism>
<evidence type="ECO:0000256" key="1">
    <source>
        <dbReference type="ARBA" id="ARBA00007871"/>
    </source>
</evidence>
<dbReference type="EMBL" id="CP113524">
    <property type="protein sequence ID" value="WAJ25197.1"/>
    <property type="molecule type" value="Genomic_DNA"/>
</dbReference>